<name>A0A4R0RED9_9APHY</name>
<feature type="compositionally biased region" description="Basic and acidic residues" evidence="1">
    <location>
        <begin position="483"/>
        <end position="499"/>
    </location>
</feature>
<accession>A0A4R0RED9</accession>
<feature type="compositionally biased region" description="Basic and acidic residues" evidence="1">
    <location>
        <begin position="297"/>
        <end position="318"/>
    </location>
</feature>
<feature type="compositionally biased region" description="Polar residues" evidence="1">
    <location>
        <begin position="642"/>
        <end position="656"/>
    </location>
</feature>
<evidence type="ECO:0008006" key="4">
    <source>
        <dbReference type="Google" id="ProtNLM"/>
    </source>
</evidence>
<evidence type="ECO:0000313" key="3">
    <source>
        <dbReference type="Proteomes" id="UP000292702"/>
    </source>
</evidence>
<dbReference type="Proteomes" id="UP000292702">
    <property type="component" value="Unassembled WGS sequence"/>
</dbReference>
<feature type="compositionally biased region" description="Basic and acidic residues" evidence="1">
    <location>
        <begin position="276"/>
        <end position="287"/>
    </location>
</feature>
<keyword evidence="3" id="KW-1185">Reference proteome</keyword>
<feature type="compositionally biased region" description="Basic and acidic residues" evidence="1">
    <location>
        <begin position="117"/>
        <end position="131"/>
    </location>
</feature>
<feature type="compositionally biased region" description="Low complexity" evidence="1">
    <location>
        <begin position="683"/>
        <end position="702"/>
    </location>
</feature>
<organism evidence="2 3">
    <name type="scientific">Steccherinum ochraceum</name>
    <dbReference type="NCBI Taxonomy" id="92696"/>
    <lineage>
        <taxon>Eukaryota</taxon>
        <taxon>Fungi</taxon>
        <taxon>Dikarya</taxon>
        <taxon>Basidiomycota</taxon>
        <taxon>Agaricomycotina</taxon>
        <taxon>Agaricomycetes</taxon>
        <taxon>Polyporales</taxon>
        <taxon>Steccherinaceae</taxon>
        <taxon>Steccherinum</taxon>
    </lineage>
</organism>
<feature type="region of interest" description="Disordered" evidence="1">
    <location>
        <begin position="1"/>
        <end position="26"/>
    </location>
</feature>
<dbReference type="STRING" id="92696.A0A4R0RED9"/>
<feature type="compositionally biased region" description="Low complexity" evidence="1">
    <location>
        <begin position="433"/>
        <end position="443"/>
    </location>
</feature>
<evidence type="ECO:0000313" key="2">
    <source>
        <dbReference type="EMBL" id="TCD62028.1"/>
    </source>
</evidence>
<feature type="compositionally biased region" description="Basic and acidic residues" evidence="1">
    <location>
        <begin position="523"/>
        <end position="543"/>
    </location>
</feature>
<comment type="caution">
    <text evidence="2">The sequence shown here is derived from an EMBL/GenBank/DDBJ whole genome shotgun (WGS) entry which is preliminary data.</text>
</comment>
<feature type="compositionally biased region" description="Low complexity" evidence="1">
    <location>
        <begin position="175"/>
        <end position="185"/>
    </location>
</feature>
<dbReference type="EMBL" id="RWJN01000409">
    <property type="protein sequence ID" value="TCD62028.1"/>
    <property type="molecule type" value="Genomic_DNA"/>
</dbReference>
<reference evidence="2 3" key="1">
    <citation type="submission" date="2018-11" db="EMBL/GenBank/DDBJ databases">
        <title>Genome assembly of Steccherinum ochraceum LE-BIN_3174, the white-rot fungus of the Steccherinaceae family (The Residual Polyporoid clade, Polyporales, Basidiomycota).</title>
        <authorList>
            <person name="Fedorova T.V."/>
            <person name="Glazunova O.A."/>
            <person name="Landesman E.O."/>
            <person name="Moiseenko K.V."/>
            <person name="Psurtseva N.V."/>
            <person name="Savinova O.S."/>
            <person name="Shakhova N.V."/>
            <person name="Tyazhelova T.V."/>
            <person name="Vasina D.V."/>
        </authorList>
    </citation>
    <scope>NUCLEOTIDE SEQUENCE [LARGE SCALE GENOMIC DNA]</scope>
    <source>
        <strain evidence="2 3">LE-BIN_3174</strain>
    </source>
</reference>
<feature type="compositionally biased region" description="Pro residues" evidence="1">
    <location>
        <begin position="353"/>
        <end position="365"/>
    </location>
</feature>
<dbReference type="OrthoDB" id="2587563at2759"/>
<gene>
    <name evidence="2" type="ORF">EIP91_007546</name>
</gene>
<evidence type="ECO:0000256" key="1">
    <source>
        <dbReference type="SAM" id="MobiDB-lite"/>
    </source>
</evidence>
<feature type="region of interest" description="Disordered" evidence="1">
    <location>
        <begin position="117"/>
        <end position="196"/>
    </location>
</feature>
<sequence>MPLPNDATLSLQRYTNPGDSTQSTPFPAMLVRMTAETFEELEKQDKPHMQIQFGKDNGSVIINGVSYPFQLSAESSAHEIYLRTAQPNKPNAPLRLFANVSAKLAVQRDLREVEQQIRGRAQEAEKQRNERQVMYLKDPPPPTKPPKKKPTAARKVAAADTDSHRNLSAPSSSLPTRGPSPRAASPSPPPNPDLRARLINILGHNPHATHGLILEFLGIGRSEADKAARQEVFAHLKHVGEYVREGDRNTVGEWKLLPQLRSKVSVEPPTKGGPAETKRRVASEPRPKKPRASEPGPSREERAPSRINTLKEKDRDFDDASSPGTPTSSKAAPAARRPGSGYKAPKAGSITPDPNPPPPRRPAPSDPREVKREAPSPSLPPATARPVAMHDRTPSAASASGARLPHKPKDPGGMSASRSASAALSKHDRHDSPGLLAPSSSAPTIKRKKPAPDYDDYSDRDDLSNMSFSKKRKVEGSDIPIPRVRDKHREEAKERDLSLPKKPVTSYNAATRRDLSPLPPKARSAESPKAKPRERERERERASHASPMRLAASPLPDRERHKDKERERDRDRDRGRDWDSDRGDRDRDRDRGRGRDRESEREREREADKERDHERGRDRDRDRRDRERERERSPARHHKASSENGASVQSQRSSGSAKPRRKSPTYTSSEDENESSTRTVVRTNGAPPSSTSAASVTSHSNNGYIKMEVDEEPVKPPTNVTNGSSRRKEKEELPTDPNALQRMYKSLYPKYIQLHWAVISARDNLQDAISHYDSPDSDLENDGTTLLSFEHAADLKSKLDSSRAQLETIKQVYLSYTGMDIDEGAGEQDQPEVDL</sequence>
<feature type="compositionally biased region" description="Basic and acidic residues" evidence="1">
    <location>
        <begin position="556"/>
        <end position="634"/>
    </location>
</feature>
<feature type="compositionally biased region" description="Polar residues" evidence="1">
    <location>
        <begin position="7"/>
        <end position="25"/>
    </location>
</feature>
<proteinExistence type="predicted"/>
<protein>
    <recommendedName>
        <fullName evidence="4">RNA polymerase II elongation factor ELL N-terminal domain-containing protein</fullName>
    </recommendedName>
</protein>
<feature type="region of interest" description="Disordered" evidence="1">
    <location>
        <begin position="264"/>
        <end position="738"/>
    </location>
</feature>
<dbReference type="AlphaFoldDB" id="A0A4R0RED9"/>
<feature type="compositionally biased region" description="Low complexity" evidence="1">
    <location>
        <begin position="415"/>
        <end position="424"/>
    </location>
</feature>